<organism evidence="1 2">
    <name type="scientific">Noviherbaspirillum pedocola</name>
    <dbReference type="NCBI Taxonomy" id="2801341"/>
    <lineage>
        <taxon>Bacteria</taxon>
        <taxon>Pseudomonadati</taxon>
        <taxon>Pseudomonadota</taxon>
        <taxon>Betaproteobacteria</taxon>
        <taxon>Burkholderiales</taxon>
        <taxon>Oxalobacteraceae</taxon>
        <taxon>Noviherbaspirillum</taxon>
    </lineage>
</organism>
<accession>A0A934T0F2</accession>
<dbReference type="Proteomes" id="UP000622890">
    <property type="component" value="Unassembled WGS sequence"/>
</dbReference>
<evidence type="ECO:0000313" key="1">
    <source>
        <dbReference type="EMBL" id="MBK4739248.1"/>
    </source>
</evidence>
<sequence>MHEVRVAMDQLKPELVVVGRTLDAIRSHGLLEPYSTIERFQFGREGGVMMLVSRIVDSDPARAVNAVIYLADPVVDPSSSLVSSRRA</sequence>
<dbReference type="InterPro" id="IPR036914">
    <property type="entry name" value="MGS-like_dom_sf"/>
</dbReference>
<dbReference type="Gene3D" id="3.40.50.1380">
    <property type="entry name" value="Methylglyoxal synthase-like domain"/>
    <property type="match status" value="1"/>
</dbReference>
<dbReference type="EMBL" id="JAEPBG010000045">
    <property type="protein sequence ID" value="MBK4739248.1"/>
    <property type="molecule type" value="Genomic_DNA"/>
</dbReference>
<name>A0A934T0F2_9BURK</name>
<reference evidence="1" key="1">
    <citation type="submission" date="2021-01" db="EMBL/GenBank/DDBJ databases">
        <title>Genome sequence of strain Noviherbaspirillum sp. DKR-6.</title>
        <authorList>
            <person name="Chaudhary D.K."/>
        </authorList>
    </citation>
    <scope>NUCLEOTIDE SEQUENCE</scope>
    <source>
        <strain evidence="1">DKR-6</strain>
    </source>
</reference>
<comment type="caution">
    <text evidence="1">The sequence shown here is derived from an EMBL/GenBank/DDBJ whole genome shotgun (WGS) entry which is preliminary data.</text>
</comment>
<dbReference type="RefSeq" id="WP_200598614.1">
    <property type="nucleotide sequence ID" value="NZ_JAEPBG010000045.1"/>
</dbReference>
<dbReference type="AlphaFoldDB" id="A0A934T0F2"/>
<evidence type="ECO:0000313" key="2">
    <source>
        <dbReference type="Proteomes" id="UP000622890"/>
    </source>
</evidence>
<protein>
    <submittedName>
        <fullName evidence="1">Uncharacterized protein</fullName>
    </submittedName>
</protein>
<keyword evidence="2" id="KW-1185">Reference proteome</keyword>
<proteinExistence type="predicted"/>
<dbReference type="SUPFAM" id="SSF52335">
    <property type="entry name" value="Methylglyoxal synthase-like"/>
    <property type="match status" value="1"/>
</dbReference>
<gene>
    <name evidence="1" type="ORF">JJB74_32060</name>
</gene>